<evidence type="ECO:0000256" key="7">
    <source>
        <dbReference type="ARBA" id="ARBA00033711"/>
    </source>
</evidence>
<keyword evidence="6" id="KW-0460">Magnesium</keyword>
<dbReference type="EC" id="3.1.3.71" evidence="3"/>
<organism evidence="8 9">
    <name type="scientific">Candidatus Muproteobacteria bacterium RBG_16_60_9</name>
    <dbReference type="NCBI Taxonomy" id="1817755"/>
    <lineage>
        <taxon>Bacteria</taxon>
        <taxon>Pseudomonadati</taxon>
        <taxon>Pseudomonadota</taxon>
        <taxon>Candidatus Muproteobacteria</taxon>
    </lineage>
</organism>
<dbReference type="GO" id="GO:0050532">
    <property type="term" value="F:2-phosphosulfolactate phosphatase activity"/>
    <property type="evidence" value="ECO:0007669"/>
    <property type="project" value="UniProtKB-EC"/>
</dbReference>
<dbReference type="AlphaFoldDB" id="A0A1F6UVD9"/>
<dbReference type="Gene3D" id="3.90.1560.10">
    <property type="entry name" value="ComB-like"/>
    <property type="match status" value="1"/>
</dbReference>
<proteinExistence type="inferred from homology"/>
<evidence type="ECO:0000313" key="8">
    <source>
        <dbReference type="EMBL" id="OGI61400.1"/>
    </source>
</evidence>
<evidence type="ECO:0000256" key="1">
    <source>
        <dbReference type="ARBA" id="ARBA00001946"/>
    </source>
</evidence>
<dbReference type="GO" id="GO:0050545">
    <property type="term" value="F:sulfopyruvate decarboxylase activity"/>
    <property type="evidence" value="ECO:0007669"/>
    <property type="project" value="TreeGrafter"/>
</dbReference>
<dbReference type="EMBL" id="MFSP01000198">
    <property type="protein sequence ID" value="OGI61400.1"/>
    <property type="molecule type" value="Genomic_DNA"/>
</dbReference>
<comment type="caution">
    <text evidence="8">The sequence shown here is derived from an EMBL/GenBank/DDBJ whole genome shotgun (WGS) entry which is preliminary data.</text>
</comment>
<comment type="cofactor">
    <cofactor evidence="1">
        <name>Mg(2+)</name>
        <dbReference type="ChEBI" id="CHEBI:18420"/>
    </cofactor>
</comment>
<name>A0A1F6UVD9_9PROT</name>
<evidence type="ECO:0000256" key="4">
    <source>
        <dbReference type="ARBA" id="ARBA00021948"/>
    </source>
</evidence>
<dbReference type="InterPro" id="IPR005238">
    <property type="entry name" value="ComB-like"/>
</dbReference>
<comment type="catalytic activity">
    <reaction evidence="7">
        <text>(2R)-O-phospho-3-sulfolactate + H2O = (2R)-3-sulfolactate + phosphate</text>
        <dbReference type="Rhea" id="RHEA:23416"/>
        <dbReference type="ChEBI" id="CHEBI:15377"/>
        <dbReference type="ChEBI" id="CHEBI:15597"/>
        <dbReference type="ChEBI" id="CHEBI:43474"/>
        <dbReference type="ChEBI" id="CHEBI:58738"/>
        <dbReference type="EC" id="3.1.3.71"/>
    </reaction>
</comment>
<sequence length="240" mass="25895">MPKIHVLLKKEELDNQRLAGKVVVVLDILFATTSIVAALANGAKEVVPLPNGKAAMAEAEKREKDSYVLSGELNADTLPGFCHPTPLALLREPLADRSVLYCTTNGTVAVHKSQQADHVYAAALINGRAVVERIVREQGDETVLIVCSGSADNFNLEDFYGAGHFVALFSALAPNRYEFTDAAIAAETLYAKSDAVETLKRARIGRLMLSRGLEAEIKYAAQQDCFDVVPKLVGAVLRAT</sequence>
<dbReference type="SUPFAM" id="SSF142823">
    <property type="entry name" value="ComB-like"/>
    <property type="match status" value="1"/>
</dbReference>
<dbReference type="Proteomes" id="UP000179076">
    <property type="component" value="Unassembled WGS sequence"/>
</dbReference>
<evidence type="ECO:0000256" key="5">
    <source>
        <dbReference type="ARBA" id="ARBA00022801"/>
    </source>
</evidence>
<evidence type="ECO:0000256" key="2">
    <source>
        <dbReference type="ARBA" id="ARBA00009997"/>
    </source>
</evidence>
<gene>
    <name evidence="8" type="ORF">A2W18_04865</name>
</gene>
<dbReference type="InterPro" id="IPR036702">
    <property type="entry name" value="ComB-like_sf"/>
</dbReference>
<reference evidence="8 9" key="1">
    <citation type="journal article" date="2016" name="Nat. Commun.">
        <title>Thousands of microbial genomes shed light on interconnected biogeochemical processes in an aquifer system.</title>
        <authorList>
            <person name="Anantharaman K."/>
            <person name="Brown C.T."/>
            <person name="Hug L.A."/>
            <person name="Sharon I."/>
            <person name="Castelle C.J."/>
            <person name="Probst A.J."/>
            <person name="Thomas B.C."/>
            <person name="Singh A."/>
            <person name="Wilkins M.J."/>
            <person name="Karaoz U."/>
            <person name="Brodie E.L."/>
            <person name="Williams K.H."/>
            <person name="Hubbard S.S."/>
            <person name="Banfield J.F."/>
        </authorList>
    </citation>
    <scope>NUCLEOTIDE SEQUENCE [LARGE SCALE GENOMIC DNA]</scope>
</reference>
<accession>A0A1F6UVD9</accession>
<evidence type="ECO:0000256" key="6">
    <source>
        <dbReference type="ARBA" id="ARBA00022842"/>
    </source>
</evidence>
<evidence type="ECO:0000256" key="3">
    <source>
        <dbReference type="ARBA" id="ARBA00012953"/>
    </source>
</evidence>
<protein>
    <recommendedName>
        <fullName evidence="4">Probable 2-phosphosulfolactate phosphatase</fullName>
        <ecNumber evidence="3">3.1.3.71</ecNumber>
    </recommendedName>
</protein>
<evidence type="ECO:0000313" key="9">
    <source>
        <dbReference type="Proteomes" id="UP000179076"/>
    </source>
</evidence>
<keyword evidence="5" id="KW-0378">Hydrolase</keyword>
<dbReference type="GO" id="GO:0000287">
    <property type="term" value="F:magnesium ion binding"/>
    <property type="evidence" value="ECO:0007669"/>
    <property type="project" value="InterPro"/>
</dbReference>
<dbReference type="Pfam" id="PF04029">
    <property type="entry name" value="2-ph_phosp"/>
    <property type="match status" value="1"/>
</dbReference>
<dbReference type="PANTHER" id="PTHR37311">
    <property type="entry name" value="2-PHOSPHOSULFOLACTATE PHOSPHATASE-RELATED"/>
    <property type="match status" value="1"/>
</dbReference>
<comment type="similarity">
    <text evidence="2">Belongs to the ComB family.</text>
</comment>
<dbReference type="PANTHER" id="PTHR37311:SF1">
    <property type="entry name" value="2-PHOSPHOSULFOLACTATE PHOSPHATASE-RELATED"/>
    <property type="match status" value="1"/>
</dbReference>